<dbReference type="InterPro" id="IPR000362">
    <property type="entry name" value="Fumarate_lyase_fam"/>
</dbReference>
<name>A0AAN6JSW7_9BASI</name>
<proteinExistence type="inferred from homology"/>
<dbReference type="PANTHER" id="PTHR43814">
    <property type="entry name" value="ARGININOSUCCINATE LYASE"/>
    <property type="match status" value="1"/>
</dbReference>
<dbReference type="Gene3D" id="1.20.200.10">
    <property type="entry name" value="Fumarase/aspartase (Central domain)"/>
    <property type="match status" value="1"/>
</dbReference>
<reference evidence="9" key="1">
    <citation type="journal article" date="2023" name="PhytoFront">
        <title>Draft Genome Resources of Seven Strains of Tilletia horrida, Causal Agent of Kernel Smut of Rice.</title>
        <authorList>
            <person name="Khanal S."/>
            <person name="Antony Babu S."/>
            <person name="Zhou X.G."/>
        </authorList>
    </citation>
    <scope>NUCLEOTIDE SEQUENCE</scope>
    <source>
        <strain evidence="9">TX3</strain>
    </source>
</reference>
<dbReference type="InterPro" id="IPR024083">
    <property type="entry name" value="Fumarase/histidase_N"/>
</dbReference>
<dbReference type="InterPro" id="IPR029419">
    <property type="entry name" value="Arg_succ_lyase_C"/>
</dbReference>
<feature type="domain" description="Fumarate lyase N-terminal" evidence="7">
    <location>
        <begin position="12"/>
        <end position="307"/>
    </location>
</feature>
<dbReference type="CDD" id="cd01359">
    <property type="entry name" value="Argininosuccinate_lyase"/>
    <property type="match status" value="1"/>
</dbReference>
<dbReference type="FunFam" id="1.10.275.10:FF:000002">
    <property type="entry name" value="Argininosuccinate lyase"/>
    <property type="match status" value="1"/>
</dbReference>
<dbReference type="Pfam" id="PF00206">
    <property type="entry name" value="Lyase_1"/>
    <property type="match status" value="1"/>
</dbReference>
<feature type="domain" description="Argininosuccinate lyase C-terminal" evidence="8">
    <location>
        <begin position="370"/>
        <end position="437"/>
    </location>
</feature>
<dbReference type="AlphaFoldDB" id="A0AAN6JSW7"/>
<evidence type="ECO:0000259" key="8">
    <source>
        <dbReference type="Pfam" id="PF14698"/>
    </source>
</evidence>
<evidence type="ECO:0000256" key="1">
    <source>
        <dbReference type="ARBA" id="ARBA00000985"/>
    </source>
</evidence>
<dbReference type="PRINTS" id="PR00145">
    <property type="entry name" value="ARGSUCLYASE"/>
</dbReference>
<dbReference type="SUPFAM" id="SSF48557">
    <property type="entry name" value="L-aspartase-like"/>
    <property type="match status" value="1"/>
</dbReference>
<evidence type="ECO:0000313" key="9">
    <source>
        <dbReference type="EMBL" id="KAK0537208.1"/>
    </source>
</evidence>
<dbReference type="PANTHER" id="PTHR43814:SF1">
    <property type="entry name" value="ARGININOSUCCINATE LYASE"/>
    <property type="match status" value="1"/>
</dbReference>
<dbReference type="Gene3D" id="1.10.40.30">
    <property type="entry name" value="Fumarase/aspartase (C-terminal domain)"/>
    <property type="match status" value="1"/>
</dbReference>
<evidence type="ECO:0000256" key="4">
    <source>
        <dbReference type="ARBA" id="ARBA00012338"/>
    </source>
</evidence>
<dbReference type="InterPro" id="IPR022761">
    <property type="entry name" value="Fumarate_lyase_N"/>
</dbReference>
<dbReference type="Gene3D" id="1.10.275.10">
    <property type="entry name" value="Fumarase/aspartase (N-terminal domain)"/>
    <property type="match status" value="1"/>
</dbReference>
<comment type="caution">
    <text evidence="9">The sequence shown here is derived from an EMBL/GenBank/DDBJ whole genome shotgun (WGS) entry which is preliminary data.</text>
</comment>
<dbReference type="InterPro" id="IPR020557">
    <property type="entry name" value="Fumarate_lyase_CS"/>
</dbReference>
<dbReference type="EMBL" id="JAPDMQ010000064">
    <property type="protein sequence ID" value="KAK0537208.1"/>
    <property type="molecule type" value="Genomic_DNA"/>
</dbReference>
<keyword evidence="10" id="KW-1185">Reference proteome</keyword>
<dbReference type="PROSITE" id="PS00163">
    <property type="entry name" value="FUMARATE_LYASES"/>
    <property type="match status" value="1"/>
</dbReference>
<dbReference type="EC" id="4.3.2.1" evidence="4"/>
<dbReference type="HAMAP" id="MF_00006">
    <property type="entry name" value="Arg_succ_lyase"/>
    <property type="match status" value="1"/>
</dbReference>
<keyword evidence="9" id="KW-0456">Lyase</keyword>
<dbReference type="Pfam" id="PF14698">
    <property type="entry name" value="ASL_C2"/>
    <property type="match status" value="1"/>
</dbReference>
<comment type="catalytic activity">
    <reaction evidence="1">
        <text>2-(N(omega)-L-arginino)succinate = fumarate + L-arginine</text>
        <dbReference type="Rhea" id="RHEA:24020"/>
        <dbReference type="ChEBI" id="CHEBI:29806"/>
        <dbReference type="ChEBI" id="CHEBI:32682"/>
        <dbReference type="ChEBI" id="CHEBI:57472"/>
        <dbReference type="EC" id="4.3.2.1"/>
    </reaction>
</comment>
<evidence type="ECO:0000259" key="7">
    <source>
        <dbReference type="Pfam" id="PF00206"/>
    </source>
</evidence>
<dbReference type="GO" id="GO:0004056">
    <property type="term" value="F:argininosuccinate lyase activity"/>
    <property type="evidence" value="ECO:0007669"/>
    <property type="project" value="UniProtKB-EC"/>
</dbReference>
<evidence type="ECO:0000256" key="2">
    <source>
        <dbReference type="ARBA" id="ARBA00004941"/>
    </source>
</evidence>
<gene>
    <name evidence="9" type="primary">ARG4</name>
    <name evidence="9" type="ORF">OC842_001729</name>
</gene>
<evidence type="ECO:0000256" key="6">
    <source>
        <dbReference type="ARBA" id="ARBA00032749"/>
    </source>
</evidence>
<protein>
    <recommendedName>
        <fullName evidence="5">Argininosuccinate lyase</fullName>
        <ecNumber evidence="4">4.3.2.1</ecNumber>
    </recommendedName>
    <alternativeName>
        <fullName evidence="6">Arginosuccinase</fullName>
    </alternativeName>
</protein>
<dbReference type="NCBIfam" id="TIGR00838">
    <property type="entry name" value="argH"/>
    <property type="match status" value="1"/>
</dbReference>
<dbReference type="InterPro" id="IPR008948">
    <property type="entry name" value="L-Aspartase-like"/>
</dbReference>
<dbReference type="Proteomes" id="UP001176521">
    <property type="component" value="Unassembled WGS sequence"/>
</dbReference>
<dbReference type="FunFam" id="1.20.200.10:FF:000002">
    <property type="entry name" value="Argininosuccinate lyase"/>
    <property type="match status" value="1"/>
</dbReference>
<dbReference type="GO" id="GO:0042450">
    <property type="term" value="P:L-arginine biosynthetic process via ornithine"/>
    <property type="evidence" value="ECO:0007669"/>
    <property type="project" value="InterPro"/>
</dbReference>
<evidence type="ECO:0000313" key="10">
    <source>
        <dbReference type="Proteomes" id="UP001176521"/>
    </source>
</evidence>
<dbReference type="PRINTS" id="PR00149">
    <property type="entry name" value="FUMRATELYASE"/>
</dbReference>
<accession>A0AAN6JSW7</accession>
<dbReference type="FunFam" id="1.10.40.30:FF:000001">
    <property type="entry name" value="Argininosuccinate lyase"/>
    <property type="match status" value="1"/>
</dbReference>
<dbReference type="InterPro" id="IPR009049">
    <property type="entry name" value="Argininosuccinate_lyase"/>
</dbReference>
<evidence type="ECO:0000256" key="5">
    <source>
        <dbReference type="ARBA" id="ARBA00019698"/>
    </source>
</evidence>
<sequence length="471" mass="52052">MSAPAATKLWGGRFAEGTAEIMQRFNESLSYDKRMASQDIRGSQAYARALVGCKILTAEERDQIVAGLAKVGEEWAAGVFKIDPADEDIHTANERRLKELIGPVAGKLHTGRSRNDQVATDMRLWMMDEARDIEELVSILLRTVVTRARAEIDHLMPGYTHLQRAQPIRWSHFLLSHAAYLHSDLERLRALRPRISVLPLGSGPLAGNPFAGLDRNAIAKDLGFETVGTNSMHSVSDRDFIIEYLMWASLTMVHLSKLAEDLIIYSSSEFGFVQLSDAFSTGSSIMPQKKNPDSLELLRGKSGRVFGQMSGFMMTLKGIPSTYNKDLQEDKEPLFDAVDTVKACLQIAAGVISTMTVFPEKMRAALTPDMLATDLADYLVRKGIPFRETHHISGSAVRMSESRNIPLSALTLADLRTLHPAFEEDVSKVWELEESVERRDAIGGTSRRAVLEQCDRLEAALGGPNKPAAAL</sequence>
<comment type="pathway">
    <text evidence="2">Amino-acid biosynthesis; L-arginine biosynthesis; L-arginine from L-ornithine and carbamoyl phosphate: step 3/3.</text>
</comment>
<evidence type="ECO:0000256" key="3">
    <source>
        <dbReference type="ARBA" id="ARBA00010755"/>
    </source>
</evidence>
<organism evidence="9 10">
    <name type="scientific">Tilletia horrida</name>
    <dbReference type="NCBI Taxonomy" id="155126"/>
    <lineage>
        <taxon>Eukaryota</taxon>
        <taxon>Fungi</taxon>
        <taxon>Dikarya</taxon>
        <taxon>Basidiomycota</taxon>
        <taxon>Ustilaginomycotina</taxon>
        <taxon>Exobasidiomycetes</taxon>
        <taxon>Tilletiales</taxon>
        <taxon>Tilletiaceae</taxon>
        <taxon>Tilletia</taxon>
    </lineage>
</organism>
<dbReference type="GO" id="GO:0005829">
    <property type="term" value="C:cytosol"/>
    <property type="evidence" value="ECO:0007669"/>
    <property type="project" value="TreeGrafter"/>
</dbReference>
<comment type="similarity">
    <text evidence="3">Belongs to the lyase 1 family. Argininosuccinate lyase subfamily.</text>
</comment>